<feature type="transmembrane region" description="Helical" evidence="2">
    <location>
        <begin position="37"/>
        <end position="60"/>
    </location>
</feature>
<keyword evidence="2" id="KW-0812">Transmembrane</keyword>
<evidence type="ECO:0000256" key="1">
    <source>
        <dbReference type="SAM" id="MobiDB-lite"/>
    </source>
</evidence>
<proteinExistence type="predicted"/>
<comment type="caution">
    <text evidence="3">The sequence shown here is derived from an EMBL/GenBank/DDBJ whole genome shotgun (WGS) entry which is preliminary data.</text>
</comment>
<protein>
    <submittedName>
        <fullName evidence="3">Uncharacterized protein</fullName>
    </submittedName>
</protein>
<keyword evidence="2" id="KW-1133">Transmembrane helix</keyword>
<keyword evidence="2" id="KW-0472">Membrane</keyword>
<dbReference type="Proteomes" id="UP000694501">
    <property type="component" value="Unassembled WGS sequence"/>
</dbReference>
<feature type="compositionally biased region" description="Gly residues" evidence="1">
    <location>
        <begin position="1"/>
        <end position="14"/>
    </location>
</feature>
<reference evidence="3" key="1">
    <citation type="submission" date="2021-06" db="EMBL/GenBank/DDBJ databases">
        <title>Sequencing of actinobacteria type strains.</title>
        <authorList>
            <person name="Nguyen G.-S."/>
            <person name="Wentzel A."/>
        </authorList>
    </citation>
    <scope>NUCLEOTIDE SEQUENCE</scope>
    <source>
        <strain evidence="3">P38-E01</strain>
    </source>
</reference>
<sequence length="279" mass="28897">MSFGQGGPDWGPGGSHTPDWNALASDAEASHARKRRLLFLGGGGMAAVALAAVIAVAVVAQGRDDDGSQGALPTPEELPSSQGPKPTFESKAPPPPPNPTDFITDPKKDTAPLSAKRLFSTAEVSVNGRTYLRRGTANTTTCENAAGGGLSAALKSNACKQLHRATFIGGGRVVTVGVALFDTRAQARATAGEAQQISPLDGSGVSEFCQTSACHVSANSVGRYAYFTVAGYENGKDAKAGDTAQATGRDLAKYTFEQIHQRGEDQADKAYAEQLEQDG</sequence>
<evidence type="ECO:0000313" key="3">
    <source>
        <dbReference type="EMBL" id="MBU7596874.1"/>
    </source>
</evidence>
<organism evidence="3 4">
    <name type="scientific">Streptomyces tardus</name>
    <dbReference type="NCBI Taxonomy" id="2780544"/>
    <lineage>
        <taxon>Bacteria</taxon>
        <taxon>Bacillati</taxon>
        <taxon>Actinomycetota</taxon>
        <taxon>Actinomycetes</taxon>
        <taxon>Kitasatosporales</taxon>
        <taxon>Streptomycetaceae</taxon>
        <taxon>Streptomyces</taxon>
    </lineage>
</organism>
<keyword evidence="4" id="KW-1185">Reference proteome</keyword>
<dbReference type="EMBL" id="JAELVF020000001">
    <property type="protein sequence ID" value="MBU7596874.1"/>
    <property type="molecule type" value="Genomic_DNA"/>
</dbReference>
<accession>A0A949JIH3</accession>
<dbReference type="AlphaFoldDB" id="A0A949JIH3"/>
<name>A0A949JIH3_9ACTN</name>
<evidence type="ECO:0000313" key="4">
    <source>
        <dbReference type="Proteomes" id="UP000694501"/>
    </source>
</evidence>
<evidence type="ECO:0000256" key="2">
    <source>
        <dbReference type="SAM" id="Phobius"/>
    </source>
</evidence>
<gene>
    <name evidence="3" type="ORF">JGS22_004275</name>
</gene>
<feature type="region of interest" description="Disordered" evidence="1">
    <location>
        <begin position="1"/>
        <end position="21"/>
    </location>
</feature>
<feature type="region of interest" description="Disordered" evidence="1">
    <location>
        <begin position="64"/>
        <end position="109"/>
    </location>
</feature>